<dbReference type="EMBL" id="ACCL02000018">
    <property type="protein sequence ID" value="EET59475.1"/>
    <property type="molecule type" value="Genomic_DNA"/>
</dbReference>
<gene>
    <name evidence="1" type="ORF">BRYFOR_08566</name>
</gene>
<sequence>MEEYKPNSFKYKAEQQEKAIEKVTKGEVKAKKKSELRKITDRFFAEDASGIANHAWKDIFVPAAKKVVSDIVKDGIDMIMYGAAGTSGRRSGTADYVSYREYSARDDRIRDARKRTGLEFDELVFENCGDAKAVLSQMRDVIRRYGVVTVADLYDMANPNITPPYTSNKYGWVNLQNAEPLCVRGGGWILKLPPAMPIE</sequence>
<dbReference type="RefSeq" id="WP_006863335.1">
    <property type="nucleotide sequence ID" value="NZ_ACCL02000018.1"/>
</dbReference>
<comment type="caution">
    <text evidence="1">The sequence shown here is derived from an EMBL/GenBank/DDBJ whole genome shotgun (WGS) entry which is preliminary data.</text>
</comment>
<organism evidence="1 2">
    <name type="scientific">Marvinbryantia formatexigens DSM 14469</name>
    <dbReference type="NCBI Taxonomy" id="478749"/>
    <lineage>
        <taxon>Bacteria</taxon>
        <taxon>Bacillati</taxon>
        <taxon>Bacillota</taxon>
        <taxon>Clostridia</taxon>
        <taxon>Lachnospirales</taxon>
        <taxon>Lachnospiraceae</taxon>
        <taxon>Marvinbryantia</taxon>
    </lineage>
</organism>
<protein>
    <submittedName>
        <fullName evidence="1">Uncharacterized protein</fullName>
    </submittedName>
</protein>
<evidence type="ECO:0000313" key="2">
    <source>
        <dbReference type="Proteomes" id="UP000005561"/>
    </source>
</evidence>
<evidence type="ECO:0000313" key="1">
    <source>
        <dbReference type="EMBL" id="EET59475.1"/>
    </source>
</evidence>
<accession>C6LIT6</accession>
<dbReference type="Proteomes" id="UP000005561">
    <property type="component" value="Unassembled WGS sequence"/>
</dbReference>
<keyword evidence="2" id="KW-1185">Reference proteome</keyword>
<dbReference type="eggNOG" id="ENOG503211Y">
    <property type="taxonomic scope" value="Bacteria"/>
</dbReference>
<reference evidence="1" key="1">
    <citation type="submission" date="2009-07" db="EMBL/GenBank/DDBJ databases">
        <authorList>
            <person name="Weinstock G."/>
            <person name="Sodergren E."/>
            <person name="Clifton S."/>
            <person name="Fulton L."/>
            <person name="Fulton B."/>
            <person name="Courtney L."/>
            <person name="Fronick C."/>
            <person name="Harrison M."/>
            <person name="Strong C."/>
            <person name="Farmer C."/>
            <person name="Delahaunty K."/>
            <person name="Markovic C."/>
            <person name="Hall O."/>
            <person name="Minx P."/>
            <person name="Tomlinson C."/>
            <person name="Mitreva M."/>
            <person name="Nelson J."/>
            <person name="Hou S."/>
            <person name="Wollam A."/>
            <person name="Pepin K.H."/>
            <person name="Johnson M."/>
            <person name="Bhonagiri V."/>
            <person name="Nash W.E."/>
            <person name="Warren W."/>
            <person name="Chinwalla A."/>
            <person name="Mardis E.R."/>
            <person name="Wilson R.K."/>
        </authorList>
    </citation>
    <scope>NUCLEOTIDE SEQUENCE [LARGE SCALE GENOMIC DNA]</scope>
    <source>
        <strain evidence="1">DSM 14469</strain>
    </source>
</reference>
<proteinExistence type="predicted"/>
<dbReference type="STRING" id="168384.SAMN05660368_02999"/>
<dbReference type="OrthoDB" id="1853420at2"/>
<dbReference type="AlphaFoldDB" id="C6LIT6"/>
<name>C6LIT6_9FIRM</name>